<organism evidence="2 3">
    <name type="scientific">Defluviimonas salinarum</name>
    <dbReference type="NCBI Taxonomy" id="2992147"/>
    <lineage>
        <taxon>Bacteria</taxon>
        <taxon>Pseudomonadati</taxon>
        <taxon>Pseudomonadota</taxon>
        <taxon>Alphaproteobacteria</taxon>
        <taxon>Rhodobacterales</taxon>
        <taxon>Paracoccaceae</taxon>
        <taxon>Albidovulum</taxon>
    </lineage>
</organism>
<sequence length="512" mass="54383">MVRRSKDRTAPASETTRRALWSLLAAALCLSVWLANGPPLFYYDTIGFLEQGESILSSLGLPADAPATATPAGAGAEPGSAPAQDRVVNASRSAIYALLLAGMIRAAGPGGMILLNLGLLWLAVRVVVRQLRPVDAVAPHPPNLTAVALAAACLGSAPFYVAFLMPDIFAPVLILMLAALCAFWPRMDRIDRLAATALALAAILVHPSHLLMAAVILPVGLLLSPATAGRRWWTALGLIGLLVGTGVAERLVFGYAVERFEKKTAHYLPFVTARLIDDGPGRRYLAAHCPDPDLATCALFDALQAGADPKRFDAPNIIFAQSRELGSLRRLPVETQQAISHEQLRFLADVARSAPAGLVLALLRNVATQIGYFRIDMTIPTEALLAMPDPSGPSAGLGAGRLSGPDRQWLAPLAWLHGTVYLLSALALAGMCLDRRRPAELRTMTVLVLFGIVVNAAVCGGLSEPAHRYGARVMFLLPLTLALLLSIRAAKPRTIVIRRRSGTGRASPHDGA</sequence>
<dbReference type="EMBL" id="JAPDOG010000006">
    <property type="protein sequence ID" value="MCW3781715.1"/>
    <property type="molecule type" value="Genomic_DNA"/>
</dbReference>
<protein>
    <recommendedName>
        <fullName evidence="4">Dolichyl-phosphate-mannose-protein mannosyltransferase</fullName>
    </recommendedName>
</protein>
<reference evidence="2 3" key="1">
    <citation type="submission" date="2022-10" db="EMBL/GenBank/DDBJ databases">
        <title>Defluviimonas sp. CAU 1641 isolated from mud.</title>
        <authorList>
            <person name="Kim W."/>
        </authorList>
    </citation>
    <scope>NUCLEOTIDE SEQUENCE [LARGE SCALE GENOMIC DNA]</scope>
    <source>
        <strain evidence="2 3">CAU 1641</strain>
    </source>
</reference>
<evidence type="ECO:0000256" key="1">
    <source>
        <dbReference type="SAM" id="Phobius"/>
    </source>
</evidence>
<feature type="transmembrane region" description="Helical" evidence="1">
    <location>
        <begin position="445"/>
        <end position="463"/>
    </location>
</feature>
<gene>
    <name evidence="2" type="ORF">OM960_08925</name>
</gene>
<comment type="caution">
    <text evidence="2">The sequence shown here is derived from an EMBL/GenBank/DDBJ whole genome shotgun (WGS) entry which is preliminary data.</text>
</comment>
<feature type="transmembrane region" description="Helical" evidence="1">
    <location>
        <begin position="168"/>
        <end position="185"/>
    </location>
</feature>
<dbReference type="Proteomes" id="UP001207582">
    <property type="component" value="Unassembled WGS sequence"/>
</dbReference>
<feature type="transmembrane region" description="Helical" evidence="1">
    <location>
        <begin position="232"/>
        <end position="253"/>
    </location>
</feature>
<evidence type="ECO:0008006" key="4">
    <source>
        <dbReference type="Google" id="ProtNLM"/>
    </source>
</evidence>
<keyword evidence="1" id="KW-1133">Transmembrane helix</keyword>
<feature type="transmembrane region" description="Helical" evidence="1">
    <location>
        <begin position="95"/>
        <end position="123"/>
    </location>
</feature>
<feature type="transmembrane region" description="Helical" evidence="1">
    <location>
        <begin position="197"/>
        <end position="220"/>
    </location>
</feature>
<evidence type="ECO:0000313" key="3">
    <source>
        <dbReference type="Proteomes" id="UP001207582"/>
    </source>
</evidence>
<feature type="transmembrane region" description="Helical" evidence="1">
    <location>
        <begin position="469"/>
        <end position="490"/>
    </location>
</feature>
<keyword evidence="1" id="KW-0812">Transmembrane</keyword>
<accession>A0ABT3J201</accession>
<feature type="transmembrane region" description="Helical" evidence="1">
    <location>
        <begin position="354"/>
        <end position="375"/>
    </location>
</feature>
<keyword evidence="1" id="KW-0472">Membrane</keyword>
<keyword evidence="3" id="KW-1185">Reference proteome</keyword>
<proteinExistence type="predicted"/>
<feature type="transmembrane region" description="Helical" evidence="1">
    <location>
        <begin position="144"/>
        <end position="162"/>
    </location>
</feature>
<feature type="transmembrane region" description="Helical" evidence="1">
    <location>
        <begin position="413"/>
        <end position="433"/>
    </location>
</feature>
<evidence type="ECO:0000313" key="2">
    <source>
        <dbReference type="EMBL" id="MCW3781715.1"/>
    </source>
</evidence>
<name>A0ABT3J201_9RHOB</name>